<keyword evidence="1" id="KW-0472">Membrane</keyword>
<dbReference type="Proteomes" id="UP000187283">
    <property type="component" value="Unassembled WGS sequence"/>
</dbReference>
<dbReference type="PANTHER" id="PTHR44442">
    <property type="entry name" value="3-KETO-STEROID REDUCTASE"/>
    <property type="match status" value="1"/>
</dbReference>
<reference evidence="2 3" key="1">
    <citation type="submission" date="2017-01" db="EMBL/GenBank/DDBJ databases">
        <authorList>
            <person name="Mah S.A."/>
            <person name="Swanson W.J."/>
            <person name="Moy G.W."/>
            <person name="Vacquier V.D."/>
        </authorList>
    </citation>
    <scope>NUCLEOTIDE SEQUENCE [LARGE SCALE GENOMIC DNA]</scope>
    <source>
        <strain evidence="2 3">GSMNP</strain>
    </source>
</reference>
<evidence type="ECO:0000313" key="3">
    <source>
        <dbReference type="Proteomes" id="UP000187283"/>
    </source>
</evidence>
<dbReference type="GO" id="GO:0005789">
    <property type="term" value="C:endoplasmic reticulum membrane"/>
    <property type="evidence" value="ECO:0007669"/>
    <property type="project" value="TreeGrafter"/>
</dbReference>
<dbReference type="STRING" id="133412.A0A1R1X3X2"/>
<organism evidence="2 3">
    <name type="scientific">Smittium culicis</name>
    <dbReference type="NCBI Taxonomy" id="133412"/>
    <lineage>
        <taxon>Eukaryota</taxon>
        <taxon>Fungi</taxon>
        <taxon>Fungi incertae sedis</taxon>
        <taxon>Zoopagomycota</taxon>
        <taxon>Kickxellomycotina</taxon>
        <taxon>Harpellomycetes</taxon>
        <taxon>Harpellales</taxon>
        <taxon>Legeriomycetaceae</taxon>
        <taxon>Smittium</taxon>
    </lineage>
</organism>
<accession>A0A1R1X3X2</accession>
<sequence>MSSVVIASDEIKKRFKFVNYLFCNAGAVSISGLDWSSIYAGITTHPIEFLCSTEALKQNRGLLTKEGLGQTFATNFFGHYLLITKIRSIISIAPGERRIIWTGSNASKLDFNKTDYQHLSGDKPYESSKFITDQISVILDKDILKKDGIRSIVIEPGNVSSNILGDLNSLVLNYLVYIGFLIVRFLFGISHLTVTPKNGSYGAFRVAFLDNDDLNGDLKYFTKCNRYGKPYVETELISYDEELAQYLISEFDNLVMYTTGNK</sequence>
<dbReference type="SUPFAM" id="SSF51735">
    <property type="entry name" value="NAD(P)-binding Rossmann-fold domains"/>
    <property type="match status" value="1"/>
</dbReference>
<keyword evidence="3" id="KW-1185">Reference proteome</keyword>
<dbReference type="GO" id="GO:0000253">
    <property type="term" value="F:3-beta-hydroxysteroid 3-dehydrogenase (NADP+) activity"/>
    <property type="evidence" value="ECO:0007669"/>
    <property type="project" value="TreeGrafter"/>
</dbReference>
<dbReference type="PANTHER" id="PTHR44442:SF1">
    <property type="entry name" value="3-KETO-STEROID REDUCTASE_17-BETA-HYDROXYSTEROID DEHYDROGENASE 7"/>
    <property type="match status" value="1"/>
</dbReference>
<dbReference type="GO" id="GO:0016125">
    <property type="term" value="P:sterol metabolic process"/>
    <property type="evidence" value="ECO:0007669"/>
    <property type="project" value="TreeGrafter"/>
</dbReference>
<dbReference type="AlphaFoldDB" id="A0A1R1X3X2"/>
<dbReference type="InterPro" id="IPR036291">
    <property type="entry name" value="NAD(P)-bd_dom_sf"/>
</dbReference>
<keyword evidence="1" id="KW-1133">Transmembrane helix</keyword>
<dbReference type="InterPro" id="IPR052834">
    <property type="entry name" value="3KSR/17beta-HSD"/>
</dbReference>
<dbReference type="EMBL" id="LSSN01005497">
    <property type="protein sequence ID" value="OMJ09332.1"/>
    <property type="molecule type" value="Genomic_DNA"/>
</dbReference>
<protein>
    <submittedName>
        <fullName evidence="2">3-keto-steroid reductase</fullName>
    </submittedName>
</protein>
<dbReference type="Gene3D" id="3.40.50.720">
    <property type="entry name" value="NAD(P)-binding Rossmann-like Domain"/>
    <property type="match status" value="1"/>
</dbReference>
<comment type="caution">
    <text evidence="2">The sequence shown here is derived from an EMBL/GenBank/DDBJ whole genome shotgun (WGS) entry which is preliminary data.</text>
</comment>
<dbReference type="OrthoDB" id="9989144at2759"/>
<feature type="transmembrane region" description="Helical" evidence="1">
    <location>
        <begin position="170"/>
        <end position="187"/>
    </location>
</feature>
<gene>
    <name evidence="2" type="ORF">AYI70_g10978</name>
</gene>
<evidence type="ECO:0000313" key="2">
    <source>
        <dbReference type="EMBL" id="OMJ09332.1"/>
    </source>
</evidence>
<evidence type="ECO:0000256" key="1">
    <source>
        <dbReference type="SAM" id="Phobius"/>
    </source>
</evidence>
<name>A0A1R1X3X2_9FUNG</name>
<keyword evidence="1" id="KW-0812">Transmembrane</keyword>
<proteinExistence type="predicted"/>